<organism evidence="2 3">
    <name type="scientific">Azotobacter beijerinckii</name>
    <dbReference type="NCBI Taxonomy" id="170623"/>
    <lineage>
        <taxon>Bacteria</taxon>
        <taxon>Pseudomonadati</taxon>
        <taxon>Pseudomonadota</taxon>
        <taxon>Gammaproteobacteria</taxon>
        <taxon>Pseudomonadales</taxon>
        <taxon>Pseudomonadaceae</taxon>
        <taxon>Azotobacter</taxon>
    </lineage>
</organism>
<dbReference type="Proteomes" id="UP000199250">
    <property type="component" value="Unassembled WGS sequence"/>
</dbReference>
<feature type="transmembrane region" description="Helical" evidence="1">
    <location>
        <begin position="64"/>
        <end position="88"/>
    </location>
</feature>
<keyword evidence="1" id="KW-1133">Transmembrane helix</keyword>
<gene>
    <name evidence="2" type="ORF">SAMN04244572_01346</name>
</gene>
<dbReference type="RefSeq" id="WP_090730800.1">
    <property type="nucleotide sequence ID" value="NZ_FNYQ01000016.1"/>
</dbReference>
<dbReference type="AlphaFoldDB" id="A0A1H6T067"/>
<evidence type="ECO:0000313" key="2">
    <source>
        <dbReference type="EMBL" id="SEI69182.1"/>
    </source>
</evidence>
<name>A0A1H6T067_9GAMM</name>
<reference evidence="2 3" key="1">
    <citation type="submission" date="2016-10" db="EMBL/GenBank/DDBJ databases">
        <authorList>
            <person name="de Groot N.N."/>
        </authorList>
    </citation>
    <scope>NUCLEOTIDE SEQUENCE [LARGE SCALE GENOMIC DNA]</scope>
    <source>
        <strain evidence="2 3">DSM 373</strain>
    </source>
</reference>
<accession>A0A1H6T067</accession>
<dbReference type="InterPro" id="IPR032820">
    <property type="entry name" value="ATPase_put"/>
</dbReference>
<evidence type="ECO:0000313" key="3">
    <source>
        <dbReference type="Proteomes" id="UP000199250"/>
    </source>
</evidence>
<protein>
    <submittedName>
        <fullName evidence="2">ATP synthase protein I</fullName>
    </submittedName>
</protein>
<keyword evidence="1" id="KW-0472">Membrane</keyword>
<dbReference type="Pfam" id="PF09527">
    <property type="entry name" value="ATPase_gene1"/>
    <property type="match status" value="1"/>
</dbReference>
<proteinExistence type="predicted"/>
<sequence length="94" mass="10743">MKPDEETDRRMDDAARRALRREELARKDPEPSLGRRLGQIGVLGWAIVVPLLIGLFIGRWLDRLFGTGVMFAAALLFLGAALGLWSAWRWMHRQ</sequence>
<dbReference type="EMBL" id="FNYQ01000016">
    <property type="protein sequence ID" value="SEI69182.1"/>
    <property type="molecule type" value="Genomic_DNA"/>
</dbReference>
<dbReference type="NCBIfam" id="TIGR02230">
    <property type="entry name" value="ATPase_gene1"/>
    <property type="match status" value="1"/>
</dbReference>
<dbReference type="InterPro" id="IPR011744">
    <property type="entry name" value="ATPase_gene1"/>
</dbReference>
<keyword evidence="1" id="KW-0812">Transmembrane</keyword>
<evidence type="ECO:0000256" key="1">
    <source>
        <dbReference type="SAM" id="Phobius"/>
    </source>
</evidence>
<feature type="transmembrane region" description="Helical" evidence="1">
    <location>
        <begin position="37"/>
        <end position="58"/>
    </location>
</feature>
<dbReference type="OrthoDB" id="466056at2"/>